<dbReference type="RefSeq" id="WP_190140345.1">
    <property type="nucleotide sequence ID" value="NZ_BNBT01000212.1"/>
</dbReference>
<evidence type="ECO:0000313" key="1">
    <source>
        <dbReference type="EMBL" id="GHE96006.1"/>
    </source>
</evidence>
<dbReference type="Proteomes" id="UP000608024">
    <property type="component" value="Unassembled WGS sequence"/>
</dbReference>
<comment type="caution">
    <text evidence="1">The sequence shown here is derived from an EMBL/GenBank/DDBJ whole genome shotgun (WGS) entry which is preliminary data.</text>
</comment>
<dbReference type="Pfam" id="PF12900">
    <property type="entry name" value="Pyridox_ox_2"/>
    <property type="match status" value="1"/>
</dbReference>
<protein>
    <recommendedName>
        <fullName evidence="3">Pyridoxamine 5'-phosphate oxidase family protein</fullName>
    </recommendedName>
</protein>
<organism evidence="1 2">
    <name type="scientific">Streptomyces longispororuber</name>
    <dbReference type="NCBI Taxonomy" id="68230"/>
    <lineage>
        <taxon>Bacteria</taxon>
        <taxon>Bacillati</taxon>
        <taxon>Actinomycetota</taxon>
        <taxon>Actinomycetes</taxon>
        <taxon>Kitasatosporales</taxon>
        <taxon>Streptomycetaceae</taxon>
        <taxon>Streptomyces</taxon>
    </lineage>
</organism>
<name>A0A919DZ73_9ACTN</name>
<dbReference type="Gene3D" id="2.30.110.10">
    <property type="entry name" value="Electron Transport, Fmn-binding Protein, Chain A"/>
    <property type="match status" value="1"/>
</dbReference>
<dbReference type="EMBL" id="BNBT01000212">
    <property type="protein sequence ID" value="GHE96006.1"/>
    <property type="molecule type" value="Genomic_DNA"/>
</dbReference>
<gene>
    <name evidence="1" type="ORF">GCM10018785_71320</name>
</gene>
<dbReference type="InterPro" id="IPR024747">
    <property type="entry name" value="Pyridox_Oxase-rel"/>
</dbReference>
<dbReference type="AlphaFoldDB" id="A0A919DZ73"/>
<accession>A0A919DZ73</accession>
<keyword evidence="2" id="KW-1185">Reference proteome</keyword>
<sequence length="165" mass="17514">MPSASERQLAFALLRRTDHGRVATSMRALPFLAAARHIVCDGHLLLRMHRGFGYHDACLGSVVAYGADNLGTATASEGQWTVQLVGLCEGAHPTPAELARFGPPPCYVDGEPYDAVYLRLIPRTSTVHTLCSATSLAPAAGEWSARGAARAGTAHLFRPRPGSGH</sequence>
<evidence type="ECO:0000313" key="2">
    <source>
        <dbReference type="Proteomes" id="UP000608024"/>
    </source>
</evidence>
<reference evidence="1" key="2">
    <citation type="submission" date="2020-09" db="EMBL/GenBank/DDBJ databases">
        <authorList>
            <person name="Sun Q."/>
            <person name="Ohkuma M."/>
        </authorList>
    </citation>
    <scope>NUCLEOTIDE SEQUENCE</scope>
    <source>
        <strain evidence="1">JCM 4784</strain>
    </source>
</reference>
<evidence type="ECO:0008006" key="3">
    <source>
        <dbReference type="Google" id="ProtNLM"/>
    </source>
</evidence>
<dbReference type="InterPro" id="IPR012349">
    <property type="entry name" value="Split_barrel_FMN-bd"/>
</dbReference>
<proteinExistence type="predicted"/>
<reference evidence="1" key="1">
    <citation type="journal article" date="2014" name="Int. J. Syst. Evol. Microbiol.">
        <title>Complete genome sequence of Corynebacterium casei LMG S-19264T (=DSM 44701T), isolated from a smear-ripened cheese.</title>
        <authorList>
            <consortium name="US DOE Joint Genome Institute (JGI-PGF)"/>
            <person name="Walter F."/>
            <person name="Albersmeier A."/>
            <person name="Kalinowski J."/>
            <person name="Ruckert C."/>
        </authorList>
    </citation>
    <scope>NUCLEOTIDE SEQUENCE</scope>
    <source>
        <strain evidence="1">JCM 4784</strain>
    </source>
</reference>